<dbReference type="EMBL" id="GDID01006378">
    <property type="protein sequence ID" value="JAP90228.1"/>
    <property type="molecule type" value="Transcribed_RNA"/>
</dbReference>
<name>A0A146K178_9EUKA</name>
<reference evidence="1" key="1">
    <citation type="submission" date="2015-07" db="EMBL/GenBank/DDBJ databases">
        <title>Adaptation to a free-living lifestyle via gene acquisitions in the diplomonad Trepomonas sp. PC1.</title>
        <authorList>
            <person name="Xu F."/>
            <person name="Jerlstrom-Hultqvist J."/>
            <person name="Kolisko M."/>
            <person name="Simpson A.G.B."/>
            <person name="Roger A.J."/>
            <person name="Svard S.G."/>
            <person name="Andersson J.O."/>
        </authorList>
    </citation>
    <scope>NUCLEOTIDE SEQUENCE</scope>
    <source>
        <strain evidence="1">PC1</strain>
    </source>
</reference>
<feature type="non-terminal residue" evidence="1">
    <location>
        <position position="1"/>
    </location>
</feature>
<gene>
    <name evidence="1" type="ORF">TPC1_30277</name>
</gene>
<dbReference type="AlphaFoldDB" id="A0A146K178"/>
<proteinExistence type="predicted"/>
<organism evidence="1">
    <name type="scientific">Trepomonas sp. PC1</name>
    <dbReference type="NCBI Taxonomy" id="1076344"/>
    <lineage>
        <taxon>Eukaryota</taxon>
        <taxon>Metamonada</taxon>
        <taxon>Diplomonadida</taxon>
        <taxon>Hexamitidae</taxon>
        <taxon>Hexamitinae</taxon>
        <taxon>Trepomonas</taxon>
    </lineage>
</organism>
<protein>
    <submittedName>
        <fullName evidence="1">Uncharacterized protein</fullName>
    </submittedName>
</protein>
<evidence type="ECO:0000313" key="1">
    <source>
        <dbReference type="EMBL" id="JAP90228.1"/>
    </source>
</evidence>
<sequence length="747" mass="86775">KEQVVEAVLNVLAIVSYFDFKESIWYIEVILETDYYQKLLFSVLSINDKAVKQEVQMNMKTELGPVEMCKKFKMNLNQFPLRELMQILLDWEIASFDFFVPIINSGFTLTDRNQTELEQLDVIKNYLLKTKLVSAEMFNMYRNMEITSVSSKLTSEQIMSLFSEEEYTICIEKAKYHIKGNSYTQQIKIERILECVQIAMKDRTKVYYEDLPTLAHLIADINDNDMIQIVLQTADLLSTETERDKIKAMEVLLVQDNQLLTDTILTAFQPSGDIQTASQLIEDVRRMQITGISWKQRQLKLRGNTQLNVGAIYEYLQQFSDEISQEQTLCFFKFLLLLNRTSIILPGNHIDPDLQALIVKILKLCAQSQYYQSFVWNLYEVHTQQKQVKIRFPEVRATQFAKDPINLRELDCFLLQTQYVQMTNKKLHLSCVEWTIKYLQEPMKTEVQVIEAEDITNFNQAKLSALQDNILLKVASIVDVHPKLKHSLLTICSEFAVQNVNPFCKPAFFIKNMSAVLQNQSCTLQMQFLNKVASTLIASCSQDMSNDTVPLVNQKYKEAALSLLTQQVQAIALAVVQHIECEQMINFFCRTFSRCWASGYKEQVVEAVLNVLATMCYFNPPFQNKCILTILTADYYIKIFGSVCKSNKDAELRMLLDDQFGPCEFFQKVSINSKTMNLMVMILQLLQQINNDGVQMFLNQLDFKSLKKYQKCGKEEIWEYLETQKFINNSLNVKQKIHQHLKYQLTK</sequence>
<accession>A0A146K178</accession>